<dbReference type="InterPro" id="IPR019480">
    <property type="entry name" value="Dihydroorotate_DH_Fe-S-bd"/>
</dbReference>
<comment type="caution">
    <text evidence="15">The sequence shown here is derived from an EMBL/GenBank/DDBJ whole genome shotgun (WGS) entry which is preliminary data.</text>
</comment>
<dbReference type="EMBL" id="LSDC01000063">
    <property type="protein sequence ID" value="KXB59824.1"/>
    <property type="molecule type" value="Genomic_DNA"/>
</dbReference>
<feature type="domain" description="FAD-binding FR-type" evidence="14">
    <location>
        <begin position="1"/>
        <end position="101"/>
    </location>
</feature>
<comment type="pathway">
    <text evidence="11">Pyrimidine metabolism; UMP biosynthesis via de novo pathway; orotate from (S)-dihydroorotate (NAD(+) route): step 1/1.</text>
</comment>
<evidence type="ECO:0000256" key="9">
    <source>
        <dbReference type="ARBA" id="ARBA00023004"/>
    </source>
</evidence>
<feature type="binding site" evidence="11 12">
    <location>
        <begin position="52"/>
        <end position="55"/>
    </location>
    <ligand>
        <name>FAD</name>
        <dbReference type="ChEBI" id="CHEBI:57692"/>
    </ligand>
</feature>
<feature type="binding site" evidence="11 12">
    <location>
        <begin position="76"/>
        <end position="77"/>
    </location>
    <ligand>
        <name>FAD</name>
        <dbReference type="ChEBI" id="CHEBI:57692"/>
    </ligand>
</feature>
<dbReference type="GO" id="GO:0044205">
    <property type="term" value="P:'de novo' UMP biosynthetic process"/>
    <property type="evidence" value="ECO:0007669"/>
    <property type="project" value="UniProtKB-UniRule"/>
</dbReference>
<dbReference type="CDD" id="cd06218">
    <property type="entry name" value="DHOD_e_trans"/>
    <property type="match status" value="1"/>
</dbReference>
<dbReference type="PATRIC" id="fig|1379.3.peg.945"/>
<gene>
    <name evidence="11" type="primary">pyrK</name>
    <name evidence="15" type="ORF">HMPREF3186_00961</name>
</gene>
<dbReference type="Gene3D" id="2.40.30.10">
    <property type="entry name" value="Translation factors"/>
    <property type="match status" value="1"/>
</dbReference>
<comment type="cofactor">
    <cofactor evidence="11">
        <name>[2Fe-2S] cluster</name>
        <dbReference type="ChEBI" id="CHEBI:190135"/>
    </cofactor>
    <text evidence="11">Binds 1 [2Fe-2S] cluster per subunit.</text>
</comment>
<dbReference type="GO" id="GO:0051537">
    <property type="term" value="F:2 iron, 2 sulfur cluster binding"/>
    <property type="evidence" value="ECO:0007669"/>
    <property type="project" value="UniProtKB-KW"/>
</dbReference>
<evidence type="ECO:0000313" key="15">
    <source>
        <dbReference type="EMBL" id="KXB59824.1"/>
    </source>
</evidence>
<comment type="function">
    <text evidence="11">Responsible for channeling the electrons from the oxidation of dihydroorotate from the FMN redox center in the PyrD type B subunit to the ultimate electron acceptor NAD(+).</text>
</comment>
<evidence type="ECO:0000256" key="8">
    <source>
        <dbReference type="ARBA" id="ARBA00022982"/>
    </source>
</evidence>
<dbReference type="NCBIfam" id="NF000797">
    <property type="entry name" value="PRK00054.1-2"/>
    <property type="match status" value="1"/>
</dbReference>
<comment type="cofactor">
    <cofactor evidence="13">
        <name>[2Fe-2S] cluster</name>
        <dbReference type="ChEBI" id="CHEBI:190135"/>
    </cofactor>
    <text evidence="13">Binds 1 [2Fe-2S] cluster per subunit.</text>
</comment>
<dbReference type="PRINTS" id="PR00409">
    <property type="entry name" value="PHDIOXRDTASE"/>
</dbReference>
<dbReference type="InterPro" id="IPR023455">
    <property type="entry name" value="Dihydroorotate_DHASE_ETsu"/>
</dbReference>
<reference evidence="16" key="1">
    <citation type="submission" date="2016-01" db="EMBL/GenBank/DDBJ databases">
        <authorList>
            <person name="Mitreva M."/>
            <person name="Pepin K.H."/>
            <person name="Mihindukulasuriya K.A."/>
            <person name="Fulton R."/>
            <person name="Fronick C."/>
            <person name="O'Laughlin M."/>
            <person name="Miner T."/>
            <person name="Herter B."/>
            <person name="Rosa B.A."/>
            <person name="Cordes M."/>
            <person name="Tomlinson C."/>
            <person name="Wollam A."/>
            <person name="Palsikar V.B."/>
            <person name="Mardis E.R."/>
            <person name="Wilson R.K."/>
        </authorList>
    </citation>
    <scope>NUCLEOTIDE SEQUENCE [LARGE SCALE GENOMIC DNA]</scope>
    <source>
        <strain evidence="16">DNF01167</strain>
    </source>
</reference>
<dbReference type="FunFam" id="3.40.50.80:FF:000017">
    <property type="entry name" value="Dihydroorotate dehydrogenase B (NAD(+)), electron transfer subunit"/>
    <property type="match status" value="1"/>
</dbReference>
<dbReference type="RefSeq" id="WP_060914134.1">
    <property type="nucleotide sequence ID" value="NZ_JAGZGJ010000008.1"/>
</dbReference>
<name>A0A133ZWL2_9BACL</name>
<feature type="binding site" evidence="11 13">
    <location>
        <position position="228"/>
    </location>
    <ligand>
        <name>[2Fe-2S] cluster</name>
        <dbReference type="ChEBI" id="CHEBI:190135"/>
    </ligand>
</feature>
<evidence type="ECO:0000256" key="6">
    <source>
        <dbReference type="ARBA" id="ARBA00022827"/>
    </source>
</evidence>
<evidence type="ECO:0000256" key="3">
    <source>
        <dbReference type="ARBA" id="ARBA00022630"/>
    </source>
</evidence>
<dbReference type="AlphaFoldDB" id="A0A133ZWL2"/>
<evidence type="ECO:0000256" key="5">
    <source>
        <dbReference type="ARBA" id="ARBA00022723"/>
    </source>
</evidence>
<dbReference type="InterPro" id="IPR008333">
    <property type="entry name" value="Cbr1-like_FAD-bd_dom"/>
</dbReference>
<evidence type="ECO:0000313" key="16">
    <source>
        <dbReference type="Proteomes" id="UP000070355"/>
    </source>
</evidence>
<comment type="subunit">
    <text evidence="11">Heterotetramer of 2 PyrK and 2 PyrD type B subunits.</text>
</comment>
<keyword evidence="4 11" id="KW-0001">2Fe-2S</keyword>
<evidence type="ECO:0000259" key="14">
    <source>
        <dbReference type="PROSITE" id="PS51384"/>
    </source>
</evidence>
<protein>
    <recommendedName>
        <fullName evidence="11">Dihydroorotate dehydrogenase B (NAD(+)), electron transfer subunit</fullName>
    </recommendedName>
    <alternativeName>
        <fullName evidence="11">Dihydroorotate oxidase B, electron transfer subunit</fullName>
    </alternativeName>
</protein>
<keyword evidence="7 11" id="KW-0665">Pyrimidine biosynthesis</keyword>
<evidence type="ECO:0000256" key="7">
    <source>
        <dbReference type="ARBA" id="ARBA00022975"/>
    </source>
</evidence>
<dbReference type="NCBIfam" id="NF000799">
    <property type="entry name" value="PRK00054.1-4"/>
    <property type="match status" value="1"/>
</dbReference>
<evidence type="ECO:0000256" key="13">
    <source>
        <dbReference type="PIRSR" id="PIRSR006816-2"/>
    </source>
</evidence>
<evidence type="ECO:0000256" key="12">
    <source>
        <dbReference type="PIRSR" id="PIRSR006816-1"/>
    </source>
</evidence>
<evidence type="ECO:0000256" key="4">
    <source>
        <dbReference type="ARBA" id="ARBA00022714"/>
    </source>
</evidence>
<dbReference type="GO" id="GO:0016491">
    <property type="term" value="F:oxidoreductase activity"/>
    <property type="evidence" value="ECO:0007669"/>
    <property type="project" value="InterPro"/>
</dbReference>
<dbReference type="PANTHER" id="PTHR43513">
    <property type="entry name" value="DIHYDROOROTATE DEHYDROGENASE B (NAD(+)), ELECTRON TRANSFER SUBUNIT"/>
    <property type="match status" value="1"/>
</dbReference>
<dbReference type="SUPFAM" id="SSF52343">
    <property type="entry name" value="Ferredoxin reductase-like, C-terminal NADP-linked domain"/>
    <property type="match status" value="1"/>
</dbReference>
<dbReference type="InterPro" id="IPR039261">
    <property type="entry name" value="FNR_nucleotide-bd"/>
</dbReference>
<dbReference type="GO" id="GO:0009055">
    <property type="term" value="F:electron transfer activity"/>
    <property type="evidence" value="ECO:0007669"/>
    <property type="project" value="UniProtKB-UniRule"/>
</dbReference>
<dbReference type="GO" id="GO:0046872">
    <property type="term" value="F:metal ion binding"/>
    <property type="evidence" value="ECO:0007669"/>
    <property type="project" value="UniProtKB-KW"/>
</dbReference>
<dbReference type="InterPro" id="IPR017938">
    <property type="entry name" value="Riboflavin_synthase-like_b-brl"/>
</dbReference>
<keyword evidence="10 11" id="KW-0411">Iron-sulfur</keyword>
<dbReference type="InterPro" id="IPR012165">
    <property type="entry name" value="Cyt_c3_hydrogenase_gsu"/>
</dbReference>
<sequence>MDTYLATVISNEQVADKIFRIELQGDVVKEMNTPGQFVNIKVSNSYEFLLRRPISICEINKEKNTFVMVYRADGAGTKKISELEAGNLVDVLGPLGKGYDVYTLEEGQTALLVGGGIGVPPLYELAKQFRKQGVNTVHILGFNNVKDVFYEEKFAELGTTYVATADGSYGEKGFVTDVIKNYEVDYDKYYSCGPFAMLKALTKMDEEKMGYISLEERMACGVGACYACVCEKIDGSISRVCYDGPVYDSKEIAL</sequence>
<dbReference type="PANTHER" id="PTHR43513:SF3">
    <property type="entry name" value="DIHYDROOROTATE DEHYDROGENASE B (NAD(+)), ELECTRON TRANSFER SUBUNIT-RELATED"/>
    <property type="match status" value="1"/>
</dbReference>
<dbReference type="Gene3D" id="3.40.50.80">
    <property type="entry name" value="Nucleotide-binding domain of ferredoxin-NADP reductase (FNR) module"/>
    <property type="match status" value="1"/>
</dbReference>
<keyword evidence="9 11" id="KW-0408">Iron</keyword>
<keyword evidence="8 11" id="KW-0249">Electron transport</keyword>
<feature type="binding site" evidence="11 13">
    <location>
        <position position="220"/>
    </location>
    <ligand>
        <name>[2Fe-2S] cluster</name>
        <dbReference type="ChEBI" id="CHEBI:190135"/>
    </ligand>
</feature>
<dbReference type="UniPathway" id="UPA00070">
    <property type="reaction ID" value="UER00945"/>
</dbReference>
<feature type="binding site" evidence="11 12">
    <location>
        <begin position="69"/>
        <end position="71"/>
    </location>
    <ligand>
        <name>FAD</name>
        <dbReference type="ChEBI" id="CHEBI:57692"/>
    </ligand>
</feature>
<dbReference type="Pfam" id="PF10418">
    <property type="entry name" value="DHODB_Fe-S_bind"/>
    <property type="match status" value="1"/>
</dbReference>
<dbReference type="Pfam" id="PF00175">
    <property type="entry name" value="NAD_binding_1"/>
    <property type="match status" value="1"/>
</dbReference>
<dbReference type="Proteomes" id="UP000070355">
    <property type="component" value="Unassembled WGS sequence"/>
</dbReference>
<comment type="cofactor">
    <cofactor evidence="11 12">
        <name>FAD</name>
        <dbReference type="ChEBI" id="CHEBI:57692"/>
    </cofactor>
    <text evidence="11 12">Binds 1 FAD per subunit.</text>
</comment>
<keyword evidence="5 11" id="KW-0479">Metal-binding</keyword>
<dbReference type="InterPro" id="IPR037117">
    <property type="entry name" value="Dihydroorotate_DH_ele_sf"/>
</dbReference>
<keyword evidence="3 11" id="KW-0285">Flavoprotein</keyword>
<evidence type="ECO:0000256" key="2">
    <source>
        <dbReference type="ARBA" id="ARBA00022448"/>
    </source>
</evidence>
<feature type="binding site" evidence="11 13">
    <location>
        <position position="225"/>
    </location>
    <ligand>
        <name>[2Fe-2S] cluster</name>
        <dbReference type="ChEBI" id="CHEBI:190135"/>
    </ligand>
</feature>
<evidence type="ECO:0000256" key="1">
    <source>
        <dbReference type="ARBA" id="ARBA00006422"/>
    </source>
</evidence>
<dbReference type="SUPFAM" id="SSF63380">
    <property type="entry name" value="Riboflavin synthase domain-like"/>
    <property type="match status" value="1"/>
</dbReference>
<dbReference type="Gene3D" id="2.10.240.10">
    <property type="entry name" value="Dihydroorotate dehydrogenase, electron transfer subunit"/>
    <property type="match status" value="1"/>
</dbReference>
<dbReference type="HAMAP" id="MF_01211">
    <property type="entry name" value="DHODB_Fe_S_bind"/>
    <property type="match status" value="1"/>
</dbReference>
<organism evidence="15 16">
    <name type="scientific">Gemella haemolysans</name>
    <dbReference type="NCBI Taxonomy" id="1379"/>
    <lineage>
        <taxon>Bacteria</taxon>
        <taxon>Bacillati</taxon>
        <taxon>Bacillota</taxon>
        <taxon>Bacilli</taxon>
        <taxon>Bacillales</taxon>
        <taxon>Gemellaceae</taxon>
        <taxon>Gemella</taxon>
    </lineage>
</organism>
<evidence type="ECO:0000256" key="11">
    <source>
        <dbReference type="HAMAP-Rule" id="MF_01211"/>
    </source>
</evidence>
<dbReference type="InterPro" id="IPR050353">
    <property type="entry name" value="PyrK_electron_transfer"/>
</dbReference>
<dbReference type="STRING" id="1379.HMPREF3186_00961"/>
<comment type="similarity">
    <text evidence="1 11">Belongs to the PyrK family.</text>
</comment>
<dbReference type="GO" id="GO:0050660">
    <property type="term" value="F:flavin adenine dinucleotide binding"/>
    <property type="evidence" value="ECO:0007669"/>
    <property type="project" value="InterPro"/>
</dbReference>
<keyword evidence="2 11" id="KW-0813">Transport</keyword>
<feature type="binding site" evidence="11 13">
    <location>
        <position position="241"/>
    </location>
    <ligand>
        <name>[2Fe-2S] cluster</name>
        <dbReference type="ChEBI" id="CHEBI:190135"/>
    </ligand>
</feature>
<dbReference type="Pfam" id="PF00970">
    <property type="entry name" value="FAD_binding_6"/>
    <property type="match status" value="1"/>
</dbReference>
<dbReference type="InterPro" id="IPR017927">
    <property type="entry name" value="FAD-bd_FR_type"/>
</dbReference>
<dbReference type="OrthoDB" id="9778346at2"/>
<proteinExistence type="inferred from homology"/>
<dbReference type="InterPro" id="IPR001433">
    <property type="entry name" value="OxRdtase_FAD/NAD-bd"/>
</dbReference>
<accession>A0A133ZWL2</accession>
<dbReference type="PIRSF" id="PIRSF006816">
    <property type="entry name" value="Cyc3_hyd_g"/>
    <property type="match status" value="1"/>
</dbReference>
<dbReference type="PROSITE" id="PS51384">
    <property type="entry name" value="FAD_FR"/>
    <property type="match status" value="1"/>
</dbReference>
<evidence type="ECO:0000256" key="10">
    <source>
        <dbReference type="ARBA" id="ARBA00023014"/>
    </source>
</evidence>
<keyword evidence="6 11" id="KW-0274">FAD</keyword>